<sequence length="179" mass="19656">MLFQKCIVLLLLTFFPLSTPSTCSTTDQIKFLQCKGSIIKIQDLLKLYAPFTESPIPAAVFKRISKLCDKAVSCVDRIECVEAKRGVSLMNNACGGIELSSGPFGDCLSKLQTITLNVKKYPCAGVLKKEALDNTSKGCRMFSEDLDCVKNVAKDYCGTEAVDAFRKGTPFMKNLMKCP</sequence>
<dbReference type="PANTHER" id="PTHR31897:SF7">
    <property type="entry name" value="DUF19 DOMAIN-CONTAINING PROTEIN"/>
    <property type="match status" value="1"/>
</dbReference>
<dbReference type="InParanoid" id="G0NKQ5"/>
<evidence type="ECO:0000259" key="2">
    <source>
        <dbReference type="Pfam" id="PF01579"/>
    </source>
</evidence>
<dbReference type="HOGENOM" id="CLU_095085_1_0_1"/>
<feature type="domain" description="T20D4.11-like" evidence="2">
    <location>
        <begin position="23"/>
        <end position="178"/>
    </location>
</feature>
<dbReference type="Pfam" id="PF01579">
    <property type="entry name" value="DUF19"/>
    <property type="match status" value="1"/>
</dbReference>
<reference evidence="4" key="1">
    <citation type="submission" date="2011-07" db="EMBL/GenBank/DDBJ databases">
        <authorList>
            <consortium name="Caenorhabditis brenneri Sequencing and Analysis Consortium"/>
            <person name="Wilson R.K."/>
        </authorList>
    </citation>
    <scope>NUCLEOTIDE SEQUENCE [LARGE SCALE GENOMIC DNA]</scope>
    <source>
        <strain evidence="4">PB2801</strain>
    </source>
</reference>
<evidence type="ECO:0000313" key="3">
    <source>
        <dbReference type="EMBL" id="EGT33018.1"/>
    </source>
</evidence>
<keyword evidence="4" id="KW-1185">Reference proteome</keyword>
<feature type="chain" id="PRO_5003405303" description="T20D4.11-like domain-containing protein" evidence="1">
    <location>
        <begin position="21"/>
        <end position="179"/>
    </location>
</feature>
<dbReference type="EMBL" id="GL379901">
    <property type="protein sequence ID" value="EGT33018.1"/>
    <property type="molecule type" value="Genomic_DNA"/>
</dbReference>
<feature type="signal peptide" evidence="1">
    <location>
        <begin position="1"/>
        <end position="20"/>
    </location>
</feature>
<dbReference type="PANTHER" id="PTHR31897">
    <property type="entry name" value="PROTEIN CBG17011-RELATED"/>
    <property type="match status" value="1"/>
</dbReference>
<gene>
    <name evidence="3" type="ORF">CAEBREN_03593</name>
</gene>
<keyword evidence="1" id="KW-0732">Signal</keyword>
<accession>G0NKQ5</accession>
<dbReference type="FunCoup" id="G0NKQ5">
    <property type="interactions" value="1899"/>
</dbReference>
<dbReference type="OrthoDB" id="5788160at2759"/>
<dbReference type="AlphaFoldDB" id="G0NKQ5"/>
<evidence type="ECO:0000256" key="1">
    <source>
        <dbReference type="SAM" id="SignalP"/>
    </source>
</evidence>
<organism evidence="4">
    <name type="scientific">Caenorhabditis brenneri</name>
    <name type="common">Nematode worm</name>
    <dbReference type="NCBI Taxonomy" id="135651"/>
    <lineage>
        <taxon>Eukaryota</taxon>
        <taxon>Metazoa</taxon>
        <taxon>Ecdysozoa</taxon>
        <taxon>Nematoda</taxon>
        <taxon>Chromadorea</taxon>
        <taxon>Rhabditida</taxon>
        <taxon>Rhabditina</taxon>
        <taxon>Rhabditomorpha</taxon>
        <taxon>Rhabditoidea</taxon>
        <taxon>Rhabditidae</taxon>
        <taxon>Peloderinae</taxon>
        <taxon>Caenorhabditis</taxon>
    </lineage>
</organism>
<name>G0NKQ5_CAEBE</name>
<evidence type="ECO:0000313" key="4">
    <source>
        <dbReference type="Proteomes" id="UP000008068"/>
    </source>
</evidence>
<dbReference type="Proteomes" id="UP000008068">
    <property type="component" value="Unassembled WGS sequence"/>
</dbReference>
<dbReference type="OMA" id="IRFLQCK"/>
<dbReference type="eggNOG" id="ENOG502R6T4">
    <property type="taxonomic scope" value="Eukaryota"/>
</dbReference>
<dbReference type="InterPro" id="IPR002542">
    <property type="entry name" value="T20D4.11-like_dom"/>
</dbReference>
<proteinExistence type="predicted"/>
<protein>
    <recommendedName>
        <fullName evidence="2">T20D4.11-like domain-containing protein</fullName>
    </recommendedName>
</protein>